<evidence type="ECO:0000256" key="1">
    <source>
        <dbReference type="SAM" id="MobiDB-lite"/>
    </source>
</evidence>
<sequence>MSILPDFLISMSAMSAGTSCRPVPDSSPEPGHLRRTGLSQSQPEPVPHRFLREYPPADLARQNGKLARARSVRLCSDRREIPCTKGANAAELDLFPHLLSEVCAACLVQNGPSIKRRQSRLTINMGRPGPPLAASGDGFVLARIGCDEATIIRKPRLDAISTMTSSTLSGRGGRPISNS</sequence>
<evidence type="ECO:0000313" key="2">
    <source>
        <dbReference type="EMBL" id="EJK72197.1"/>
    </source>
</evidence>
<dbReference type="Proteomes" id="UP000266841">
    <property type="component" value="Unassembled WGS sequence"/>
</dbReference>
<organism evidence="2 3">
    <name type="scientific">Thalassiosira oceanica</name>
    <name type="common">Marine diatom</name>
    <dbReference type="NCBI Taxonomy" id="159749"/>
    <lineage>
        <taxon>Eukaryota</taxon>
        <taxon>Sar</taxon>
        <taxon>Stramenopiles</taxon>
        <taxon>Ochrophyta</taxon>
        <taxon>Bacillariophyta</taxon>
        <taxon>Coscinodiscophyceae</taxon>
        <taxon>Thalassiosirophycidae</taxon>
        <taxon>Thalassiosirales</taxon>
        <taxon>Thalassiosiraceae</taxon>
        <taxon>Thalassiosira</taxon>
    </lineage>
</organism>
<feature type="non-terminal residue" evidence="2">
    <location>
        <position position="179"/>
    </location>
</feature>
<evidence type="ECO:0000313" key="3">
    <source>
        <dbReference type="Proteomes" id="UP000266841"/>
    </source>
</evidence>
<dbReference type="EMBL" id="AGNL01006219">
    <property type="protein sequence ID" value="EJK72197.1"/>
    <property type="molecule type" value="Genomic_DNA"/>
</dbReference>
<proteinExistence type="predicted"/>
<name>K0TLW6_THAOC</name>
<reference evidence="2 3" key="1">
    <citation type="journal article" date="2012" name="Genome Biol.">
        <title>Genome and low-iron response of an oceanic diatom adapted to chronic iron limitation.</title>
        <authorList>
            <person name="Lommer M."/>
            <person name="Specht M."/>
            <person name="Roy A.S."/>
            <person name="Kraemer L."/>
            <person name="Andreson R."/>
            <person name="Gutowska M.A."/>
            <person name="Wolf J."/>
            <person name="Bergner S.V."/>
            <person name="Schilhabel M.B."/>
            <person name="Klostermeier U.C."/>
            <person name="Beiko R.G."/>
            <person name="Rosenstiel P."/>
            <person name="Hippler M."/>
            <person name="Laroche J."/>
        </authorList>
    </citation>
    <scope>NUCLEOTIDE SEQUENCE [LARGE SCALE GENOMIC DNA]</scope>
    <source>
        <strain evidence="2 3">CCMP1005</strain>
    </source>
</reference>
<protein>
    <submittedName>
        <fullName evidence="2">Uncharacterized protein</fullName>
    </submittedName>
</protein>
<comment type="caution">
    <text evidence="2">The sequence shown here is derived from an EMBL/GenBank/DDBJ whole genome shotgun (WGS) entry which is preliminary data.</text>
</comment>
<dbReference type="AlphaFoldDB" id="K0TLW6"/>
<gene>
    <name evidence="2" type="ORF">THAOC_06293</name>
</gene>
<accession>K0TLW6</accession>
<feature type="region of interest" description="Disordered" evidence="1">
    <location>
        <begin position="18"/>
        <end position="49"/>
    </location>
</feature>
<keyword evidence="3" id="KW-1185">Reference proteome</keyword>